<gene>
    <name evidence="1" type="ORF">HG66A1_62170</name>
</gene>
<proteinExistence type="predicted"/>
<reference evidence="1 2" key="1">
    <citation type="submission" date="2019-02" db="EMBL/GenBank/DDBJ databases">
        <title>Deep-cultivation of Planctomycetes and their phenomic and genomic characterization uncovers novel biology.</title>
        <authorList>
            <person name="Wiegand S."/>
            <person name="Jogler M."/>
            <person name="Boedeker C."/>
            <person name="Pinto D."/>
            <person name="Vollmers J."/>
            <person name="Rivas-Marin E."/>
            <person name="Kohn T."/>
            <person name="Peeters S.H."/>
            <person name="Heuer A."/>
            <person name="Rast P."/>
            <person name="Oberbeckmann S."/>
            <person name="Bunk B."/>
            <person name="Jeske O."/>
            <person name="Meyerdierks A."/>
            <person name="Storesund J.E."/>
            <person name="Kallscheuer N."/>
            <person name="Luecker S."/>
            <person name="Lage O.M."/>
            <person name="Pohl T."/>
            <person name="Merkel B.J."/>
            <person name="Hornburger P."/>
            <person name="Mueller R.-W."/>
            <person name="Bruemmer F."/>
            <person name="Labrenz M."/>
            <person name="Spormann A.M."/>
            <person name="Op den Camp H."/>
            <person name="Overmann J."/>
            <person name="Amann R."/>
            <person name="Jetten M.S.M."/>
            <person name="Mascher T."/>
            <person name="Medema M.H."/>
            <person name="Devos D.P."/>
            <person name="Kaster A.-K."/>
            <person name="Ovreas L."/>
            <person name="Rohde M."/>
            <person name="Galperin M.Y."/>
            <person name="Jogler C."/>
        </authorList>
    </citation>
    <scope>NUCLEOTIDE SEQUENCE [LARGE SCALE GENOMIC DNA]</scope>
    <source>
        <strain evidence="1 2">HG66A1</strain>
    </source>
</reference>
<dbReference type="Proteomes" id="UP000320421">
    <property type="component" value="Chromosome"/>
</dbReference>
<name>A0A517PYC3_9PLAN</name>
<dbReference type="OrthoDB" id="5522207at2"/>
<evidence type="ECO:0000313" key="2">
    <source>
        <dbReference type="Proteomes" id="UP000320421"/>
    </source>
</evidence>
<organism evidence="1 2">
    <name type="scientific">Gimesia chilikensis</name>
    <dbReference type="NCBI Taxonomy" id="2605989"/>
    <lineage>
        <taxon>Bacteria</taxon>
        <taxon>Pseudomonadati</taxon>
        <taxon>Planctomycetota</taxon>
        <taxon>Planctomycetia</taxon>
        <taxon>Planctomycetales</taxon>
        <taxon>Planctomycetaceae</taxon>
        <taxon>Gimesia</taxon>
    </lineage>
</organism>
<dbReference type="EMBL" id="CP036266">
    <property type="protein sequence ID" value="QDT24385.1"/>
    <property type="molecule type" value="Genomic_DNA"/>
</dbReference>
<accession>A0A517PYC3</accession>
<keyword evidence="2" id="KW-1185">Reference proteome</keyword>
<dbReference type="AlphaFoldDB" id="A0A517PYC3"/>
<sequence length="104" mass="11383">MINQNSKATSPKFKLGTVVATPGALDALEQSGQSPNEFLKRHLQLEQGDLCAEDHELNTESLKDGSRILSAYKTSKGVKIWIITEAEDGNGHRSATTLLLPEEY</sequence>
<dbReference type="RefSeq" id="WP_145193027.1">
    <property type="nucleotide sequence ID" value="NZ_CP036266.1"/>
</dbReference>
<protein>
    <submittedName>
        <fullName evidence="1">Uncharacterized protein</fullName>
    </submittedName>
</protein>
<evidence type="ECO:0000313" key="1">
    <source>
        <dbReference type="EMBL" id="QDT24385.1"/>
    </source>
</evidence>